<keyword evidence="6" id="KW-0812">Transmembrane</keyword>
<dbReference type="AlphaFoldDB" id="A0A511ZPF5"/>
<accession>A0A511ZPF5</accession>
<feature type="transmembrane region" description="Helical" evidence="6">
    <location>
        <begin position="382"/>
        <end position="401"/>
    </location>
</feature>
<dbReference type="InterPro" id="IPR050768">
    <property type="entry name" value="UPF0353/GerABKA_families"/>
</dbReference>
<proteinExistence type="inferred from homology"/>
<feature type="transmembrane region" description="Helical" evidence="6">
    <location>
        <begin position="315"/>
        <end position="337"/>
    </location>
</feature>
<keyword evidence="8" id="KW-1185">Reference proteome</keyword>
<evidence type="ECO:0000313" key="8">
    <source>
        <dbReference type="Proteomes" id="UP000321558"/>
    </source>
</evidence>
<dbReference type="EMBL" id="BJYM01000020">
    <property type="protein sequence ID" value="GEN89279.1"/>
    <property type="molecule type" value="Genomic_DNA"/>
</dbReference>
<dbReference type="Proteomes" id="UP000321558">
    <property type="component" value="Unassembled WGS sequence"/>
</dbReference>
<evidence type="ECO:0000256" key="4">
    <source>
        <dbReference type="PIRNR" id="PIRNR005690"/>
    </source>
</evidence>
<comment type="similarity">
    <text evidence="2 4">Belongs to the GerABKA family.</text>
</comment>
<evidence type="ECO:0000256" key="1">
    <source>
        <dbReference type="ARBA" id="ARBA00004141"/>
    </source>
</evidence>
<feature type="region of interest" description="Disordered" evidence="5">
    <location>
        <begin position="1"/>
        <end position="37"/>
    </location>
</feature>
<sequence length="519" mass="57857">MSQSVFTKLKQQEKKEEEKQLGSHPVQPKVRSKLSNKVSDNLDTLKNAIGNPEDLNLRYISIGKLQKKCGIAYLSGITDTNMINQDIIQTLQQNLKEMEGSPLENVKLEMIAVSSVAELNDMKEIINLVLDGQTVFFLEEEENALVIGTSGGDKRAIEQPQSENLIQGPREGFVESLEVNLAMIRRNLRDPNLRFKAYEVGTRSKQKLVLCYVEDVINPQILEEVIYRLESIELEYITDVSQIEQWIEDSSLSPFPQMLSTERPDKVAFEVLHGRFAVLVDGTPFSAIGPVVLSDINKSMEDYNQRWITASLLRILRVVASLIALFLPAFYIAMVLFHPGMLPTTLVFSIAASREGMPFSAIAEILLMAATFEMLQEAAIRLPRIIGQTIGIVGGIVIGEAAVSAGIASPIIVIITALTAIASFCSPYYSVAISFRAVRFGFMLICALFGLFGLILAFLVLVIHVTNLKSFGVPYSFTVFPAVKQDMMDNVIRGPITKVEEQYIFLQDELKDPNRQRNE</sequence>
<name>A0A511ZPF5_9BACI</name>
<evidence type="ECO:0000256" key="5">
    <source>
        <dbReference type="SAM" id="MobiDB-lite"/>
    </source>
</evidence>
<protein>
    <submittedName>
        <fullName evidence="7">Spore germination protein</fullName>
    </submittedName>
</protein>
<dbReference type="Pfam" id="PF03323">
    <property type="entry name" value="GerA"/>
    <property type="match status" value="1"/>
</dbReference>
<dbReference type="GO" id="GO:0009847">
    <property type="term" value="P:spore germination"/>
    <property type="evidence" value="ECO:0007669"/>
    <property type="project" value="UniProtKB-UniRule"/>
</dbReference>
<dbReference type="RefSeq" id="WP_147212185.1">
    <property type="nucleotide sequence ID" value="NZ_BJYM01000020.1"/>
</dbReference>
<evidence type="ECO:0000256" key="6">
    <source>
        <dbReference type="SAM" id="Phobius"/>
    </source>
</evidence>
<feature type="compositionally biased region" description="Basic and acidic residues" evidence="5">
    <location>
        <begin position="10"/>
        <end position="21"/>
    </location>
</feature>
<comment type="subcellular location">
    <subcellularLocation>
        <location evidence="4">Cell membrane</location>
    </subcellularLocation>
    <subcellularLocation>
        <location evidence="1">Membrane</location>
        <topology evidence="1">Multi-pass membrane protein</topology>
    </subcellularLocation>
</comment>
<gene>
    <name evidence="7" type="primary">gerLA</name>
    <name evidence="7" type="ORF">OSO01_40180</name>
</gene>
<evidence type="ECO:0000313" key="7">
    <source>
        <dbReference type="EMBL" id="GEN89279.1"/>
    </source>
</evidence>
<keyword evidence="6" id="KW-1133">Transmembrane helix</keyword>
<evidence type="ECO:0000256" key="2">
    <source>
        <dbReference type="ARBA" id="ARBA00005278"/>
    </source>
</evidence>
<feature type="transmembrane region" description="Helical" evidence="6">
    <location>
        <begin position="441"/>
        <end position="465"/>
    </location>
</feature>
<dbReference type="PANTHER" id="PTHR22550">
    <property type="entry name" value="SPORE GERMINATION PROTEIN"/>
    <property type="match status" value="1"/>
</dbReference>
<dbReference type="GO" id="GO:0005886">
    <property type="term" value="C:plasma membrane"/>
    <property type="evidence" value="ECO:0007669"/>
    <property type="project" value="UniProtKB-SubCell"/>
</dbReference>
<keyword evidence="3 4" id="KW-0472">Membrane</keyword>
<dbReference type="PANTHER" id="PTHR22550:SF5">
    <property type="entry name" value="LEUCINE ZIPPER PROTEIN 4"/>
    <property type="match status" value="1"/>
</dbReference>
<comment type="caution">
    <text evidence="7">The sequence shown here is derived from an EMBL/GenBank/DDBJ whole genome shotgun (WGS) entry which is preliminary data.</text>
</comment>
<feature type="transmembrane region" description="Helical" evidence="6">
    <location>
        <begin position="357"/>
        <end position="375"/>
    </location>
</feature>
<dbReference type="PIRSF" id="PIRSF005690">
    <property type="entry name" value="GerBA"/>
    <property type="match status" value="1"/>
</dbReference>
<evidence type="ECO:0000256" key="3">
    <source>
        <dbReference type="ARBA" id="ARBA00023136"/>
    </source>
</evidence>
<organism evidence="7 8">
    <name type="scientific">Oceanobacillus sojae</name>
    <dbReference type="NCBI Taxonomy" id="582851"/>
    <lineage>
        <taxon>Bacteria</taxon>
        <taxon>Bacillati</taxon>
        <taxon>Bacillota</taxon>
        <taxon>Bacilli</taxon>
        <taxon>Bacillales</taxon>
        <taxon>Bacillaceae</taxon>
        <taxon>Oceanobacillus</taxon>
    </lineage>
</organism>
<dbReference type="STRING" id="582851.GCA_900162665_03658"/>
<feature type="transmembrane region" description="Helical" evidence="6">
    <location>
        <begin position="407"/>
        <end position="429"/>
    </location>
</feature>
<dbReference type="InterPro" id="IPR004995">
    <property type="entry name" value="Spore_Ger"/>
</dbReference>
<dbReference type="OrthoDB" id="9772630at2"/>
<reference evidence="7 8" key="1">
    <citation type="submission" date="2019-07" db="EMBL/GenBank/DDBJ databases">
        <title>Whole genome shotgun sequence of Oceanobacillus sojae NBRC 105379.</title>
        <authorList>
            <person name="Hosoyama A."/>
            <person name="Uohara A."/>
            <person name="Ohji S."/>
            <person name="Ichikawa N."/>
        </authorList>
    </citation>
    <scope>NUCLEOTIDE SEQUENCE [LARGE SCALE GENOMIC DNA]</scope>
    <source>
        <strain evidence="7 8">NBRC 105379</strain>
    </source>
</reference>